<dbReference type="EMBL" id="CT867995">
    <property type="protein sequence ID" value="CAK57966.1"/>
    <property type="molecule type" value="Genomic_DNA"/>
</dbReference>
<evidence type="ECO:0000313" key="4">
    <source>
        <dbReference type="Proteomes" id="UP000000600"/>
    </source>
</evidence>
<dbReference type="HOGENOM" id="CLU_951433_0_0_1"/>
<dbReference type="GeneID" id="5011148"/>
<organism evidence="3 4">
    <name type="scientific">Paramecium tetraurelia</name>
    <dbReference type="NCBI Taxonomy" id="5888"/>
    <lineage>
        <taxon>Eukaryota</taxon>
        <taxon>Sar</taxon>
        <taxon>Alveolata</taxon>
        <taxon>Ciliophora</taxon>
        <taxon>Intramacronucleata</taxon>
        <taxon>Oligohymenophorea</taxon>
        <taxon>Peniculida</taxon>
        <taxon>Parameciidae</taxon>
        <taxon>Paramecium</taxon>
    </lineage>
</organism>
<feature type="chain" id="PRO_5002622483" description="Transmembrane protein" evidence="2">
    <location>
        <begin position="17"/>
        <end position="296"/>
    </location>
</feature>
<evidence type="ECO:0000313" key="3">
    <source>
        <dbReference type="EMBL" id="CAK57966.1"/>
    </source>
</evidence>
<dbReference type="AlphaFoldDB" id="A0BHE9"/>
<name>A0BHE9_PARTE</name>
<dbReference type="OrthoDB" id="294497at2759"/>
<evidence type="ECO:0000256" key="2">
    <source>
        <dbReference type="SAM" id="SignalP"/>
    </source>
</evidence>
<keyword evidence="4" id="KW-1185">Reference proteome</keyword>
<protein>
    <recommendedName>
        <fullName evidence="5">Transmembrane protein</fullName>
    </recommendedName>
</protein>
<dbReference type="RefSeq" id="XP_001425364.1">
    <property type="nucleotide sequence ID" value="XM_001425327.1"/>
</dbReference>
<proteinExistence type="predicted"/>
<dbReference type="OMA" id="CIWYENT"/>
<dbReference type="Proteomes" id="UP000000600">
    <property type="component" value="Unassembled WGS sequence"/>
</dbReference>
<keyword evidence="2" id="KW-0732">Signal</keyword>
<dbReference type="InParanoid" id="A0BHE9"/>
<keyword evidence="1" id="KW-1133">Transmembrane helix</keyword>
<keyword evidence="1" id="KW-0812">Transmembrane</keyword>
<reference evidence="3 4" key="1">
    <citation type="journal article" date="2006" name="Nature">
        <title>Global trends of whole-genome duplications revealed by the ciliate Paramecium tetraurelia.</title>
        <authorList>
            <consortium name="Genoscope"/>
            <person name="Aury J.-M."/>
            <person name="Jaillon O."/>
            <person name="Duret L."/>
            <person name="Noel B."/>
            <person name="Jubin C."/>
            <person name="Porcel B.M."/>
            <person name="Segurens B."/>
            <person name="Daubin V."/>
            <person name="Anthouard V."/>
            <person name="Aiach N."/>
            <person name="Arnaiz O."/>
            <person name="Billaut A."/>
            <person name="Beisson J."/>
            <person name="Blanc I."/>
            <person name="Bouhouche K."/>
            <person name="Camara F."/>
            <person name="Duharcourt S."/>
            <person name="Guigo R."/>
            <person name="Gogendeau D."/>
            <person name="Katinka M."/>
            <person name="Keller A.-M."/>
            <person name="Kissmehl R."/>
            <person name="Klotz C."/>
            <person name="Koll F."/>
            <person name="Le Moue A."/>
            <person name="Lepere C."/>
            <person name="Malinsky S."/>
            <person name="Nowacki M."/>
            <person name="Nowak J.K."/>
            <person name="Plattner H."/>
            <person name="Poulain J."/>
            <person name="Ruiz F."/>
            <person name="Serrano V."/>
            <person name="Zagulski M."/>
            <person name="Dessen P."/>
            <person name="Betermier M."/>
            <person name="Weissenbach J."/>
            <person name="Scarpelli C."/>
            <person name="Schachter V."/>
            <person name="Sperling L."/>
            <person name="Meyer E."/>
            <person name="Cohen J."/>
            <person name="Wincker P."/>
        </authorList>
    </citation>
    <scope>NUCLEOTIDE SEQUENCE [LARGE SCALE GENOMIC DNA]</scope>
    <source>
        <strain evidence="3 4">Stock d4-2</strain>
    </source>
</reference>
<keyword evidence="1" id="KW-0472">Membrane</keyword>
<feature type="signal peptide" evidence="2">
    <location>
        <begin position="1"/>
        <end position="16"/>
    </location>
</feature>
<sequence length="296" mass="33675">MKNILILFILVTIINAFPLTCSEAVTMAECKDIINGIHECIWYENTCQLKSCQNSQIPCDGLAYKGELCATSIQGCKSVKSCSEIDNQQSCSLVKPYGIECHWEDSCIVKNCTHNSQSSCRQTNGVKCIYQDQQCSSIKQCSDIIEKSSCLQSLIPEINCIWIDNQCVAQTCNLIPTKENCFNTRRNSEKCFFTQNKDQDNQCLSCSQLTEQCRCNQYSIFGCHWLNNSCQEFKLQLACSTEDEQQCVSDKQCVWYKPMNKCLTIESASLNDRACDIYVFGSILHIWILVVLIVFW</sequence>
<feature type="transmembrane region" description="Helical" evidence="1">
    <location>
        <begin position="277"/>
        <end position="295"/>
    </location>
</feature>
<evidence type="ECO:0000256" key="1">
    <source>
        <dbReference type="SAM" id="Phobius"/>
    </source>
</evidence>
<evidence type="ECO:0008006" key="5">
    <source>
        <dbReference type="Google" id="ProtNLM"/>
    </source>
</evidence>
<dbReference type="KEGG" id="ptm:GSPATT00029001001"/>
<gene>
    <name evidence="3" type="ORF">GSPATT00029001001</name>
</gene>
<accession>A0BHE9</accession>